<accession>A0A6G1DJ27</accession>
<feature type="compositionally biased region" description="Basic and acidic residues" evidence="1">
    <location>
        <begin position="113"/>
        <end position="125"/>
    </location>
</feature>
<feature type="compositionally biased region" description="Low complexity" evidence="1">
    <location>
        <begin position="94"/>
        <end position="108"/>
    </location>
</feature>
<comment type="caution">
    <text evidence="2">The sequence shown here is derived from an EMBL/GenBank/DDBJ whole genome shotgun (WGS) entry which is preliminary data.</text>
</comment>
<organism evidence="2 3">
    <name type="scientific">Oryza meyeriana var. granulata</name>
    <dbReference type="NCBI Taxonomy" id="110450"/>
    <lineage>
        <taxon>Eukaryota</taxon>
        <taxon>Viridiplantae</taxon>
        <taxon>Streptophyta</taxon>
        <taxon>Embryophyta</taxon>
        <taxon>Tracheophyta</taxon>
        <taxon>Spermatophyta</taxon>
        <taxon>Magnoliopsida</taxon>
        <taxon>Liliopsida</taxon>
        <taxon>Poales</taxon>
        <taxon>Poaceae</taxon>
        <taxon>BOP clade</taxon>
        <taxon>Oryzoideae</taxon>
        <taxon>Oryzeae</taxon>
        <taxon>Oryzinae</taxon>
        <taxon>Oryza</taxon>
        <taxon>Oryza meyeriana</taxon>
    </lineage>
</organism>
<evidence type="ECO:0000313" key="2">
    <source>
        <dbReference type="EMBL" id="KAF0912224.1"/>
    </source>
</evidence>
<proteinExistence type="predicted"/>
<evidence type="ECO:0000313" key="3">
    <source>
        <dbReference type="Proteomes" id="UP000479710"/>
    </source>
</evidence>
<protein>
    <submittedName>
        <fullName evidence="2">Uncharacterized protein</fullName>
    </submittedName>
</protein>
<feature type="region of interest" description="Disordered" evidence="1">
    <location>
        <begin position="1"/>
        <end position="132"/>
    </location>
</feature>
<keyword evidence="3" id="KW-1185">Reference proteome</keyword>
<dbReference type="EMBL" id="SPHZ02000006">
    <property type="protein sequence ID" value="KAF0912224.1"/>
    <property type="molecule type" value="Genomic_DNA"/>
</dbReference>
<name>A0A6G1DJ27_9ORYZ</name>
<evidence type="ECO:0000256" key="1">
    <source>
        <dbReference type="SAM" id="MobiDB-lite"/>
    </source>
</evidence>
<sequence length="176" mass="19185">MGWKQAPKSCDATNTWSAPPERFQYGICPRTSTTASASRPRACNSSEEPDLHPRPDPASPTVLPALAHYSEVAHEQQLRITSPLTARRRGRTKPPGSASSRHSRGSGPTWRGRPPEMEPGGRKEVAATSPLQKKDLLLAGARAREEAVAARGGGAGRRREYQHCTLRFHKVTGNVF</sequence>
<reference evidence="2 3" key="1">
    <citation type="submission" date="2019-11" db="EMBL/GenBank/DDBJ databases">
        <title>Whole genome sequence of Oryza granulata.</title>
        <authorList>
            <person name="Li W."/>
        </authorList>
    </citation>
    <scope>NUCLEOTIDE SEQUENCE [LARGE SCALE GENOMIC DNA]</scope>
    <source>
        <strain evidence="3">cv. Menghai</strain>
        <tissue evidence="2">Leaf</tissue>
    </source>
</reference>
<dbReference type="Proteomes" id="UP000479710">
    <property type="component" value="Unassembled WGS sequence"/>
</dbReference>
<gene>
    <name evidence="2" type="ORF">E2562_013177</name>
</gene>
<dbReference type="AlphaFoldDB" id="A0A6G1DJ27"/>